<dbReference type="Proteomes" id="UP000192578">
    <property type="component" value="Unassembled WGS sequence"/>
</dbReference>
<dbReference type="AlphaFoldDB" id="A0A1W0WSZ8"/>
<proteinExistence type="inferred from homology"/>
<dbReference type="SUPFAM" id="SSF50814">
    <property type="entry name" value="Lipocalins"/>
    <property type="match status" value="1"/>
</dbReference>
<comment type="similarity">
    <text evidence="1">Belongs to the Secretory-abundant heat soluble protein (SAHS) family.</text>
</comment>
<evidence type="ECO:0000313" key="5">
    <source>
        <dbReference type="Proteomes" id="UP000192578"/>
    </source>
</evidence>
<dbReference type="InterPro" id="IPR012674">
    <property type="entry name" value="Calycin"/>
</dbReference>
<sequence>MARWLGKFEEAHIDEKAEEFLVSAGYPSEVAKQIGPTISTIAFAQDGEEFVQTIATPSVGRSNELRFKLDQKAEIAGKNGAIVSSLFQWHEDTRTLHSLFQIGSGPQFTIDFAFAEDYNSAIKFRRTATVQAEQLIKRIA</sequence>
<evidence type="ECO:0000256" key="3">
    <source>
        <dbReference type="ARBA" id="ARBA00045493"/>
    </source>
</evidence>
<dbReference type="OrthoDB" id="10538768at2759"/>
<dbReference type="Gene3D" id="2.40.128.20">
    <property type="match status" value="1"/>
</dbReference>
<accession>A0A1W0WSZ8</accession>
<evidence type="ECO:0000256" key="2">
    <source>
        <dbReference type="ARBA" id="ARBA00023016"/>
    </source>
</evidence>
<dbReference type="EMBL" id="MTYJ01000050">
    <property type="protein sequence ID" value="OQV18326.1"/>
    <property type="molecule type" value="Genomic_DNA"/>
</dbReference>
<keyword evidence="2" id="KW-0346">Stress response</keyword>
<evidence type="ECO:0000313" key="4">
    <source>
        <dbReference type="EMBL" id="OQV18326.1"/>
    </source>
</evidence>
<reference evidence="5" key="1">
    <citation type="submission" date="2017-01" db="EMBL/GenBank/DDBJ databases">
        <title>Comparative genomics of anhydrobiosis in the tardigrade Hypsibius dujardini.</title>
        <authorList>
            <person name="Yoshida Y."/>
            <person name="Koutsovoulos G."/>
            <person name="Laetsch D."/>
            <person name="Stevens L."/>
            <person name="Kumar S."/>
            <person name="Horikawa D."/>
            <person name="Ishino K."/>
            <person name="Komine S."/>
            <person name="Tomita M."/>
            <person name="Blaxter M."/>
            <person name="Arakawa K."/>
        </authorList>
    </citation>
    <scope>NUCLEOTIDE SEQUENCE [LARGE SCALE GENOMIC DNA]</scope>
    <source>
        <strain evidence="5">Z151</strain>
    </source>
</reference>
<name>A0A1W0WSZ8_HYPEX</name>
<protein>
    <submittedName>
        <fullName evidence="4">Uncharacterized protein</fullName>
    </submittedName>
</protein>
<comment type="caution">
    <text evidence="4">The sequence shown here is derived from an EMBL/GenBank/DDBJ whole genome shotgun (WGS) entry which is preliminary data.</text>
</comment>
<evidence type="ECO:0000256" key="1">
    <source>
        <dbReference type="ARBA" id="ARBA00006119"/>
    </source>
</evidence>
<keyword evidence="5" id="KW-1185">Reference proteome</keyword>
<comment type="function">
    <text evidence="3">Secreted heat soluble protein acting as a molecular shield in water-deficient condition. Tardigrade-specific intrinsically disordered proteins (TDPs) are essential for desiccation tolerance by forming non-crystalline amorphous solids upon desiccation, and this vitrified state mirrors their protective capabilities.</text>
</comment>
<gene>
    <name evidence="4" type="ORF">BV898_07530</name>
</gene>
<organism evidence="4 5">
    <name type="scientific">Hypsibius exemplaris</name>
    <name type="common">Freshwater tardigrade</name>
    <dbReference type="NCBI Taxonomy" id="2072580"/>
    <lineage>
        <taxon>Eukaryota</taxon>
        <taxon>Metazoa</taxon>
        <taxon>Ecdysozoa</taxon>
        <taxon>Tardigrada</taxon>
        <taxon>Eutardigrada</taxon>
        <taxon>Parachela</taxon>
        <taxon>Hypsibioidea</taxon>
        <taxon>Hypsibiidae</taxon>
        <taxon>Hypsibius</taxon>
    </lineage>
</organism>